<organism evidence="2 3">
    <name type="scientific">Jeotgalibacillus malaysiensis</name>
    <dbReference type="NCBI Taxonomy" id="1508404"/>
    <lineage>
        <taxon>Bacteria</taxon>
        <taxon>Bacillati</taxon>
        <taxon>Bacillota</taxon>
        <taxon>Bacilli</taxon>
        <taxon>Bacillales</taxon>
        <taxon>Caryophanaceae</taxon>
        <taxon>Jeotgalibacillus</taxon>
    </lineage>
</organism>
<sequence>MLYAGFQIISGHILTALYTPDPVITSQSTGETPVFYFSPDIQLIGVLVIATLAYLFSQKLVKNA</sequence>
<name>A0A0B5AM04_9BACL</name>
<evidence type="ECO:0000313" key="2">
    <source>
        <dbReference type="EMBL" id="AJD89578.1"/>
    </source>
</evidence>
<keyword evidence="1" id="KW-1133">Transmembrane helix</keyword>
<dbReference type="AlphaFoldDB" id="A0A0B5AM04"/>
<keyword evidence="3" id="KW-1185">Reference proteome</keyword>
<evidence type="ECO:0000256" key="1">
    <source>
        <dbReference type="SAM" id="Phobius"/>
    </source>
</evidence>
<protein>
    <submittedName>
        <fullName evidence="2">Uncharacterized protein</fullName>
    </submittedName>
</protein>
<dbReference type="HOGENOM" id="CLU_2861753_0_0_9"/>
<dbReference type="STRING" id="1508404.JMA_02610"/>
<accession>A0A0B5AM04</accession>
<dbReference type="Proteomes" id="UP000031449">
    <property type="component" value="Chromosome"/>
</dbReference>
<dbReference type="EMBL" id="CP009416">
    <property type="protein sequence ID" value="AJD89578.1"/>
    <property type="molecule type" value="Genomic_DNA"/>
</dbReference>
<evidence type="ECO:0000313" key="3">
    <source>
        <dbReference type="Proteomes" id="UP000031449"/>
    </source>
</evidence>
<dbReference type="BioCyc" id="JESP1508404:G14D9-9478-MONOMER"/>
<reference evidence="2 3" key="1">
    <citation type="submission" date="2014-08" db="EMBL/GenBank/DDBJ databases">
        <title>Complete genome of a marine bacteria Jeotgalibacillus malaysiensis.</title>
        <authorList>
            <person name="Yaakop A.S."/>
            <person name="Chan K.-G."/>
            <person name="Goh K.M."/>
        </authorList>
    </citation>
    <scope>NUCLEOTIDE SEQUENCE [LARGE SCALE GENOMIC DNA]</scope>
    <source>
        <strain evidence="2 3">D5</strain>
    </source>
</reference>
<dbReference type="KEGG" id="jeo:JMA_02610"/>
<feature type="transmembrane region" description="Helical" evidence="1">
    <location>
        <begin position="34"/>
        <end position="56"/>
    </location>
</feature>
<keyword evidence="1" id="KW-0472">Membrane</keyword>
<gene>
    <name evidence="2" type="ORF">JMA_02610</name>
</gene>
<proteinExistence type="predicted"/>
<keyword evidence="1" id="KW-0812">Transmembrane</keyword>